<evidence type="ECO:0000256" key="5">
    <source>
        <dbReference type="SAM" id="Coils"/>
    </source>
</evidence>
<dbReference type="InterPro" id="IPR017501">
    <property type="entry name" value="Phage_infect_YhgE_C"/>
</dbReference>
<dbReference type="eggNOG" id="COG1511">
    <property type="taxonomic scope" value="Bacteria"/>
</dbReference>
<evidence type="ECO:0000313" key="9">
    <source>
        <dbReference type="Proteomes" id="UP000006346"/>
    </source>
</evidence>
<dbReference type="PATRIC" id="fig|768706.3.peg.2025"/>
<protein>
    <submittedName>
        <fullName evidence="8">YhgE/Pip-like protein</fullName>
    </submittedName>
</protein>
<feature type="transmembrane region" description="Helical" evidence="6">
    <location>
        <begin position="579"/>
        <end position="604"/>
    </location>
</feature>
<sequence>MSKKVFQFLNKLKNGIRPIFLVFLHDIRAIARNPAALLIIIGLSVLPSLYAWINIYACWDPYANTGNLPVAIINNDEGAVFNGQAVNVGDSVIDALKENKSIGWSFIDDWQGNYGLNEGKYYALIEIPRNFSTGLISMATPTPQKPVLTYRVNEKLNAIASKITNVAKDNLVSNIQTNFVKTVSTEVMKILQKGAQEGNFNNSQIGKLESTLREAQDNITKTQAQITAANADALQLQTYLQNAGNAIPILADQIDNLQKVMTAGKSLVLSTQQTIQRISAELNTDLGQVQVLDNQNQALISVLKTMNGNTLNQDEIGILKQTIRLCSSTHALLQTDQKTLEALSESYDLTALTFLANSIRYLDRLVQDEYATLNKILPLVEKGSAKSEIDAALNALSGISSELSDQIQTVANTFYSQGSPALNTLVSNLSVQVDDTTDILEITKALLPQLNALAAFCNASSKLSVQQANQLAGLLTELQDNLTSLSGKIAYLTGMDIDRIMEIVQNHPGEVADFLASPIDIKEIDIYAGGTFGVGLTPFYTVLAIWVGALLACALLTVECKDKINGIPLNLKQRHLGKMLLFLSLSLIQSTIITLGDILILGIHPASFSLMLAFSVLSSLTFTIMLFTLVSVFGNVGKAIAVVIMVFQIAGAGGIYPIQTNPKIFGVLEPLWPFTYAINGFREAIAGPVWSSVHHNLLALSAFAGVFLLLGALKKPFHWLNHMMSHKFEEAEL</sequence>
<keyword evidence="2 6" id="KW-0812">Transmembrane</keyword>
<dbReference type="STRING" id="768706.Desor_2013"/>
<evidence type="ECO:0000256" key="3">
    <source>
        <dbReference type="ARBA" id="ARBA00022989"/>
    </source>
</evidence>
<keyword evidence="9" id="KW-1185">Reference proteome</keyword>
<dbReference type="RefSeq" id="WP_014184437.1">
    <property type="nucleotide sequence ID" value="NC_016584.1"/>
</dbReference>
<evidence type="ECO:0000256" key="4">
    <source>
        <dbReference type="ARBA" id="ARBA00023136"/>
    </source>
</evidence>
<feature type="transmembrane region" description="Helical" evidence="6">
    <location>
        <begin position="697"/>
        <end position="713"/>
    </location>
</feature>
<gene>
    <name evidence="8" type="ordered locus">Desor_2013</name>
</gene>
<feature type="domain" description="ABC-2 type transporter transmembrane" evidence="7">
    <location>
        <begin position="575"/>
        <end position="684"/>
    </location>
</feature>
<dbReference type="InterPro" id="IPR051328">
    <property type="entry name" value="T7SS_ABC-Transporter"/>
</dbReference>
<feature type="coiled-coil region" evidence="5">
    <location>
        <begin position="205"/>
        <end position="232"/>
    </location>
</feature>
<dbReference type="NCBIfam" id="TIGR03062">
    <property type="entry name" value="pip_yhgE_Cterm"/>
    <property type="match status" value="1"/>
</dbReference>
<feature type="transmembrane region" description="Helical" evidence="6">
    <location>
        <begin position="639"/>
        <end position="658"/>
    </location>
</feature>
<organism evidence="8 9">
    <name type="scientific">Desulfosporosinus orientis (strain ATCC 19365 / DSM 765 / NCIMB 8382 / VKM B-1628 / Singapore I)</name>
    <name type="common">Desulfotomaculum orientis</name>
    <dbReference type="NCBI Taxonomy" id="768706"/>
    <lineage>
        <taxon>Bacteria</taxon>
        <taxon>Bacillati</taxon>
        <taxon>Bacillota</taxon>
        <taxon>Clostridia</taxon>
        <taxon>Eubacteriales</taxon>
        <taxon>Desulfitobacteriaceae</taxon>
        <taxon>Desulfosporosinus</taxon>
    </lineage>
</organism>
<dbReference type="AlphaFoldDB" id="G7WF11"/>
<keyword evidence="3 6" id="KW-1133">Transmembrane helix</keyword>
<feature type="transmembrane region" description="Helical" evidence="6">
    <location>
        <begin position="539"/>
        <end position="558"/>
    </location>
</feature>
<dbReference type="Gene3D" id="3.40.1710.10">
    <property type="entry name" value="abc type-2 transporter like domain"/>
    <property type="match status" value="1"/>
</dbReference>
<accession>G7WF11</accession>
<evidence type="ECO:0000313" key="8">
    <source>
        <dbReference type="EMBL" id="AET67622.1"/>
    </source>
</evidence>
<keyword evidence="5" id="KW-0175">Coiled coil</keyword>
<evidence type="ECO:0000256" key="2">
    <source>
        <dbReference type="ARBA" id="ARBA00022692"/>
    </source>
</evidence>
<dbReference type="InterPro" id="IPR017500">
    <property type="entry name" value="Phage_infect_YhgE_N"/>
</dbReference>
<feature type="transmembrane region" description="Helical" evidence="6">
    <location>
        <begin position="610"/>
        <end position="632"/>
    </location>
</feature>
<feature type="transmembrane region" description="Helical" evidence="6">
    <location>
        <begin position="35"/>
        <end position="53"/>
    </location>
</feature>
<dbReference type="Pfam" id="PF01061">
    <property type="entry name" value="ABC2_membrane"/>
    <property type="match status" value="1"/>
</dbReference>
<keyword evidence="4 6" id="KW-0472">Membrane</keyword>
<dbReference type="OrthoDB" id="9811483at2"/>
<dbReference type="HOGENOM" id="CLU_004534_2_0_9"/>
<evidence type="ECO:0000259" key="7">
    <source>
        <dbReference type="Pfam" id="PF01061"/>
    </source>
</evidence>
<dbReference type="InterPro" id="IPR013525">
    <property type="entry name" value="ABC2_TM"/>
</dbReference>
<reference evidence="9" key="1">
    <citation type="submission" date="2011-11" db="EMBL/GenBank/DDBJ databases">
        <title>Complete sequence of Desulfosporosinus orientis DSM 765.</title>
        <authorList>
            <person name="Lucas S."/>
            <person name="Han J."/>
            <person name="Lapidus A."/>
            <person name="Cheng J.-F."/>
            <person name="Goodwin L."/>
            <person name="Pitluck S."/>
            <person name="Peters L."/>
            <person name="Ovchinnikova G."/>
            <person name="Teshima H."/>
            <person name="Detter J.C."/>
            <person name="Han C."/>
            <person name="Tapia R."/>
            <person name="Land M."/>
            <person name="Hauser L."/>
            <person name="Kyrpides N."/>
            <person name="Ivanova N."/>
            <person name="Pagani I."/>
            <person name="Pester M."/>
            <person name="Spring S."/>
            <person name="Ollivier B."/>
            <person name="Rattei T."/>
            <person name="Klenk H.-P."/>
            <person name="Wagner M."/>
            <person name="Loy A."/>
            <person name="Woyke T."/>
        </authorList>
    </citation>
    <scope>NUCLEOTIDE SEQUENCE [LARGE SCALE GENOMIC DNA]</scope>
    <source>
        <strain evidence="9">ATCC 19365 / DSM 765 / NCIMB 8382 / VKM B-1628</strain>
    </source>
</reference>
<evidence type="ECO:0000256" key="6">
    <source>
        <dbReference type="SAM" id="Phobius"/>
    </source>
</evidence>
<evidence type="ECO:0000256" key="1">
    <source>
        <dbReference type="ARBA" id="ARBA00004141"/>
    </source>
</evidence>
<dbReference type="EMBL" id="CP003108">
    <property type="protein sequence ID" value="AET67622.1"/>
    <property type="molecule type" value="Genomic_DNA"/>
</dbReference>
<dbReference type="Proteomes" id="UP000006346">
    <property type="component" value="Chromosome"/>
</dbReference>
<dbReference type="GO" id="GO:0140359">
    <property type="term" value="F:ABC-type transporter activity"/>
    <property type="evidence" value="ECO:0007669"/>
    <property type="project" value="InterPro"/>
</dbReference>
<comment type="subcellular location">
    <subcellularLocation>
        <location evidence="1">Membrane</location>
        <topology evidence="1">Multi-pass membrane protein</topology>
    </subcellularLocation>
</comment>
<dbReference type="PANTHER" id="PTHR43077">
    <property type="entry name" value="TRANSPORT PERMEASE YVFS-RELATED"/>
    <property type="match status" value="1"/>
</dbReference>
<dbReference type="NCBIfam" id="TIGR03061">
    <property type="entry name" value="pip_yhgE_Nterm"/>
    <property type="match status" value="1"/>
</dbReference>
<dbReference type="KEGG" id="dor:Desor_2013"/>
<dbReference type="GO" id="GO:0016020">
    <property type="term" value="C:membrane"/>
    <property type="evidence" value="ECO:0007669"/>
    <property type="project" value="UniProtKB-SubCell"/>
</dbReference>
<proteinExistence type="predicted"/>
<dbReference type="PANTHER" id="PTHR43077:SF10">
    <property type="entry name" value="TRANSPORT PERMEASE PROTEIN"/>
    <property type="match status" value="1"/>
</dbReference>
<name>G7WF11_DESOD</name>
<reference evidence="8 9" key="2">
    <citation type="journal article" date="2012" name="J. Bacteriol.">
        <title>Complete genome sequences of Desulfosporosinus orientis DSM765T, Desulfosporosinus youngiae DSM17734T, Desulfosporosinus meridiei DSM13257T, and Desulfosporosinus acidiphilus DSM22704T.</title>
        <authorList>
            <person name="Pester M."/>
            <person name="Brambilla E."/>
            <person name="Alazard D."/>
            <person name="Rattei T."/>
            <person name="Weinmaier T."/>
            <person name="Han J."/>
            <person name="Lucas S."/>
            <person name="Lapidus A."/>
            <person name="Cheng J.F."/>
            <person name="Goodwin L."/>
            <person name="Pitluck S."/>
            <person name="Peters L."/>
            <person name="Ovchinnikova G."/>
            <person name="Teshima H."/>
            <person name="Detter J.C."/>
            <person name="Han C.S."/>
            <person name="Tapia R."/>
            <person name="Land M.L."/>
            <person name="Hauser L."/>
            <person name="Kyrpides N.C."/>
            <person name="Ivanova N.N."/>
            <person name="Pagani I."/>
            <person name="Huntmann M."/>
            <person name="Wei C.L."/>
            <person name="Davenport K.W."/>
            <person name="Daligault H."/>
            <person name="Chain P.S."/>
            <person name="Chen A."/>
            <person name="Mavromatis K."/>
            <person name="Markowitz V."/>
            <person name="Szeto E."/>
            <person name="Mikhailova N."/>
            <person name="Pati A."/>
            <person name="Wagner M."/>
            <person name="Woyke T."/>
            <person name="Ollivier B."/>
            <person name="Klenk H.P."/>
            <person name="Spring S."/>
            <person name="Loy A."/>
        </authorList>
    </citation>
    <scope>NUCLEOTIDE SEQUENCE [LARGE SCALE GENOMIC DNA]</scope>
    <source>
        <strain evidence="9">ATCC 19365 / DSM 765 / NCIMB 8382 / VKM B-1628</strain>
    </source>
</reference>